<dbReference type="InterPro" id="IPR016181">
    <property type="entry name" value="Acyl_CoA_acyltransferase"/>
</dbReference>
<evidence type="ECO:0000313" key="3">
    <source>
        <dbReference type="Proteomes" id="UP000568380"/>
    </source>
</evidence>
<dbReference type="Gene3D" id="3.40.630.30">
    <property type="match status" value="1"/>
</dbReference>
<evidence type="ECO:0000259" key="1">
    <source>
        <dbReference type="PROSITE" id="PS51186"/>
    </source>
</evidence>
<sequence>MTSEPDLTWKLRPAVPDDADPIAELRAIVLRPDLERLGLFDPTRVRQRFKTAFLPEHTSIVEVNGAFAGSIALRPAEDGVWLEHFYLSPTTQGRGVGTAILHKVLTDEGVFRLNVLRDSPAQRLYERHGFTTYAQDPTDLWMIRTASRN</sequence>
<dbReference type="SUPFAM" id="SSF55729">
    <property type="entry name" value="Acyl-CoA N-acyltransferases (Nat)"/>
    <property type="match status" value="1"/>
</dbReference>
<name>A0A7W7ZWY0_9ACTN</name>
<proteinExistence type="predicted"/>
<dbReference type="GO" id="GO:0016747">
    <property type="term" value="F:acyltransferase activity, transferring groups other than amino-acyl groups"/>
    <property type="evidence" value="ECO:0007669"/>
    <property type="project" value="InterPro"/>
</dbReference>
<dbReference type="Proteomes" id="UP000568380">
    <property type="component" value="Unassembled WGS sequence"/>
</dbReference>
<dbReference type="EMBL" id="JACHIN010000001">
    <property type="protein sequence ID" value="MBB5075322.1"/>
    <property type="molecule type" value="Genomic_DNA"/>
</dbReference>
<feature type="domain" description="N-acetyltransferase" evidence="1">
    <location>
        <begin position="9"/>
        <end position="147"/>
    </location>
</feature>
<gene>
    <name evidence="2" type="ORF">HNR40_000768</name>
</gene>
<accession>A0A7W7ZWY0</accession>
<dbReference type="CDD" id="cd04301">
    <property type="entry name" value="NAT_SF"/>
    <property type="match status" value="1"/>
</dbReference>
<dbReference type="RefSeq" id="WP_246508324.1">
    <property type="nucleotide sequence ID" value="NZ_JACHIN010000001.1"/>
</dbReference>
<reference evidence="2 3" key="1">
    <citation type="submission" date="2020-08" db="EMBL/GenBank/DDBJ databases">
        <title>Genomic Encyclopedia of Type Strains, Phase IV (KMG-IV): sequencing the most valuable type-strain genomes for metagenomic binning, comparative biology and taxonomic classification.</title>
        <authorList>
            <person name="Goeker M."/>
        </authorList>
    </citation>
    <scope>NUCLEOTIDE SEQUENCE [LARGE SCALE GENOMIC DNA]</scope>
    <source>
        <strain evidence="2 3">DSM 45385</strain>
    </source>
</reference>
<keyword evidence="2" id="KW-0808">Transferase</keyword>
<organism evidence="2 3">
    <name type="scientific">Nonomuraea endophytica</name>
    <dbReference type="NCBI Taxonomy" id="714136"/>
    <lineage>
        <taxon>Bacteria</taxon>
        <taxon>Bacillati</taxon>
        <taxon>Actinomycetota</taxon>
        <taxon>Actinomycetes</taxon>
        <taxon>Streptosporangiales</taxon>
        <taxon>Streptosporangiaceae</taxon>
        <taxon>Nonomuraea</taxon>
    </lineage>
</organism>
<evidence type="ECO:0000313" key="2">
    <source>
        <dbReference type="EMBL" id="MBB5075322.1"/>
    </source>
</evidence>
<comment type="caution">
    <text evidence="2">The sequence shown here is derived from an EMBL/GenBank/DDBJ whole genome shotgun (WGS) entry which is preliminary data.</text>
</comment>
<protein>
    <submittedName>
        <fullName evidence="2">GNAT superfamily N-acetyltransferase</fullName>
    </submittedName>
</protein>
<dbReference type="PROSITE" id="PS51186">
    <property type="entry name" value="GNAT"/>
    <property type="match status" value="1"/>
</dbReference>
<dbReference type="InterPro" id="IPR000182">
    <property type="entry name" value="GNAT_dom"/>
</dbReference>
<dbReference type="Pfam" id="PF13508">
    <property type="entry name" value="Acetyltransf_7"/>
    <property type="match status" value="1"/>
</dbReference>
<keyword evidence="3" id="KW-1185">Reference proteome</keyword>
<dbReference type="AlphaFoldDB" id="A0A7W7ZWY0"/>